<feature type="domain" description="DDE Tnp4" evidence="8">
    <location>
        <begin position="136"/>
        <end position="290"/>
    </location>
</feature>
<keyword evidence="4" id="KW-0540">Nuclease</keyword>
<gene>
    <name evidence="9" type="ORF">KUF71_001755</name>
</gene>
<accession>A0AAE1HKN7</accession>
<evidence type="ECO:0000256" key="6">
    <source>
        <dbReference type="ARBA" id="ARBA00022801"/>
    </source>
</evidence>
<dbReference type="AlphaFoldDB" id="A0AAE1HKN7"/>
<evidence type="ECO:0000256" key="3">
    <source>
        <dbReference type="ARBA" id="ARBA00006958"/>
    </source>
</evidence>
<evidence type="ECO:0000256" key="1">
    <source>
        <dbReference type="ARBA" id="ARBA00001968"/>
    </source>
</evidence>
<dbReference type="PANTHER" id="PTHR22930:SF289">
    <property type="entry name" value="DDE TNP4 DOMAIN-CONTAINING PROTEIN-RELATED"/>
    <property type="match status" value="1"/>
</dbReference>
<reference evidence="9" key="2">
    <citation type="journal article" date="2023" name="BMC Genomics">
        <title>Pest status, molecular evolution, and epigenetic factors derived from the genome assembly of Frankliniella fusca, a thysanopteran phytovirus vector.</title>
        <authorList>
            <person name="Catto M.A."/>
            <person name="Labadie P.E."/>
            <person name="Jacobson A.L."/>
            <person name="Kennedy G.G."/>
            <person name="Srinivasan R."/>
            <person name="Hunt B.G."/>
        </authorList>
    </citation>
    <scope>NUCLEOTIDE SEQUENCE</scope>
    <source>
        <strain evidence="9">PL_HMW_Pooled</strain>
    </source>
</reference>
<keyword evidence="10" id="KW-1185">Reference proteome</keyword>
<dbReference type="GO" id="GO:0005634">
    <property type="term" value="C:nucleus"/>
    <property type="evidence" value="ECO:0007669"/>
    <property type="project" value="UniProtKB-SubCell"/>
</dbReference>
<evidence type="ECO:0000256" key="5">
    <source>
        <dbReference type="ARBA" id="ARBA00022723"/>
    </source>
</evidence>
<dbReference type="GO" id="GO:0004518">
    <property type="term" value="F:nuclease activity"/>
    <property type="evidence" value="ECO:0007669"/>
    <property type="project" value="UniProtKB-KW"/>
</dbReference>
<dbReference type="Pfam" id="PF13359">
    <property type="entry name" value="DDE_Tnp_4"/>
    <property type="match status" value="1"/>
</dbReference>
<evidence type="ECO:0000313" key="10">
    <source>
        <dbReference type="Proteomes" id="UP001219518"/>
    </source>
</evidence>
<evidence type="ECO:0000256" key="4">
    <source>
        <dbReference type="ARBA" id="ARBA00022722"/>
    </source>
</evidence>
<comment type="subcellular location">
    <subcellularLocation>
        <location evidence="2">Nucleus</location>
    </subcellularLocation>
</comment>
<dbReference type="InterPro" id="IPR027806">
    <property type="entry name" value="HARBI1_dom"/>
</dbReference>
<proteinExistence type="inferred from homology"/>
<dbReference type="PANTHER" id="PTHR22930">
    <property type="match status" value="1"/>
</dbReference>
<reference evidence="9" key="1">
    <citation type="submission" date="2021-07" db="EMBL/GenBank/DDBJ databases">
        <authorList>
            <person name="Catto M.A."/>
            <person name="Jacobson A."/>
            <person name="Kennedy G."/>
            <person name="Labadie P."/>
            <person name="Hunt B.G."/>
            <person name="Srinivasan R."/>
        </authorList>
    </citation>
    <scope>NUCLEOTIDE SEQUENCE</scope>
    <source>
        <strain evidence="9">PL_HMW_Pooled</strain>
        <tissue evidence="9">Head</tissue>
    </source>
</reference>
<dbReference type="Proteomes" id="UP001219518">
    <property type="component" value="Unassembled WGS sequence"/>
</dbReference>
<evidence type="ECO:0000256" key="7">
    <source>
        <dbReference type="ARBA" id="ARBA00023242"/>
    </source>
</evidence>
<comment type="similarity">
    <text evidence="3">Belongs to the HARBI1 family.</text>
</comment>
<keyword evidence="7" id="KW-0539">Nucleus</keyword>
<protein>
    <submittedName>
        <fullName evidence="9">Nuclease</fullName>
    </submittedName>
</protein>
<comment type="caution">
    <text evidence="9">The sequence shown here is derived from an EMBL/GenBank/DDBJ whole genome shotgun (WGS) entry which is preliminary data.</text>
</comment>
<evidence type="ECO:0000256" key="2">
    <source>
        <dbReference type="ARBA" id="ARBA00004123"/>
    </source>
</evidence>
<organism evidence="9 10">
    <name type="scientific">Frankliniella fusca</name>
    <dbReference type="NCBI Taxonomy" id="407009"/>
    <lineage>
        <taxon>Eukaryota</taxon>
        <taxon>Metazoa</taxon>
        <taxon>Ecdysozoa</taxon>
        <taxon>Arthropoda</taxon>
        <taxon>Hexapoda</taxon>
        <taxon>Insecta</taxon>
        <taxon>Pterygota</taxon>
        <taxon>Neoptera</taxon>
        <taxon>Paraneoptera</taxon>
        <taxon>Thysanoptera</taxon>
        <taxon>Terebrantia</taxon>
        <taxon>Thripoidea</taxon>
        <taxon>Thripidae</taxon>
        <taxon>Frankliniella</taxon>
    </lineage>
</organism>
<dbReference type="GO" id="GO:0016787">
    <property type="term" value="F:hydrolase activity"/>
    <property type="evidence" value="ECO:0007669"/>
    <property type="project" value="UniProtKB-KW"/>
</dbReference>
<keyword evidence="6" id="KW-0378">Hydrolase</keyword>
<sequence>MRFRRDLRLTNDPFAISVTLFRSLYRMPQHCVMELANIIRPHMPPRLGHLYLSVEIKLLCALIFYGHGPYQRPHSRMADLNLSQSSVSNAIRDVTNALNSHDILMRFIHFPTTLQERNLVINRNARLGLPRVLGFIDGTLIKIHSPSGPDKYVYRSRKGYTALNVQIVCDSDLRILSINSKFPGSATDPWIYRMTPVRHMMRQIFQEDPCWLLGDSAYPHEPWLQKPILHALPGTPEARYTMLHNRSRNCVERCIGVRKGTWRCLMTDRTLHYQPVKAGQIVNACAVLHNYLRQFNKPLPFPVAEDFGEDQDDLQLHEQGLMQQAEVVRNFLIQAANEYFINNV</sequence>
<evidence type="ECO:0000259" key="8">
    <source>
        <dbReference type="Pfam" id="PF13359"/>
    </source>
</evidence>
<keyword evidence="5" id="KW-0479">Metal-binding</keyword>
<dbReference type="GO" id="GO:0046872">
    <property type="term" value="F:metal ion binding"/>
    <property type="evidence" value="ECO:0007669"/>
    <property type="project" value="UniProtKB-KW"/>
</dbReference>
<dbReference type="InterPro" id="IPR045249">
    <property type="entry name" value="HARBI1-like"/>
</dbReference>
<name>A0AAE1HKN7_9NEOP</name>
<comment type="cofactor">
    <cofactor evidence="1">
        <name>a divalent metal cation</name>
        <dbReference type="ChEBI" id="CHEBI:60240"/>
    </cofactor>
</comment>
<dbReference type="EMBL" id="JAHWGI010001139">
    <property type="protein sequence ID" value="KAK3923111.1"/>
    <property type="molecule type" value="Genomic_DNA"/>
</dbReference>
<evidence type="ECO:0000313" key="9">
    <source>
        <dbReference type="EMBL" id="KAK3923111.1"/>
    </source>
</evidence>